<feature type="binding site" evidence="3">
    <location>
        <position position="110"/>
    </location>
    <ligand>
        <name>FAD</name>
        <dbReference type="ChEBI" id="CHEBI:57692"/>
    </ligand>
</feature>
<dbReference type="SUPFAM" id="SSF51905">
    <property type="entry name" value="FAD/NAD(P)-binding domain"/>
    <property type="match status" value="1"/>
</dbReference>
<keyword evidence="4" id="KW-0285">Flavoprotein</keyword>
<comment type="similarity">
    <text evidence="4">Belongs to the flavin monoamine oxidase family.</text>
</comment>
<protein>
    <recommendedName>
        <fullName evidence="4">Amine oxidase</fullName>
        <ecNumber evidence="4">1.4.3.-</ecNumber>
    </recommendedName>
</protein>
<evidence type="ECO:0000256" key="3">
    <source>
        <dbReference type="PIRSR" id="PIRSR601613-1"/>
    </source>
</evidence>
<evidence type="ECO:0000259" key="5">
    <source>
        <dbReference type="Pfam" id="PF01593"/>
    </source>
</evidence>
<name>A0A7S1ZN27_9STRA</name>
<sequence>MLWRYIHLLFMKTTSKSKRRRGVTTLISCITALTSAILFSLPSCRATAFVMSAFVNKHRSSHLGLFRQRPQHDSSLAVGTSFPYNSRCRHQISQNFQDEVDVCIIGGGVSGLTAAKHAAAAAPSSKNSKTKILLLESSPTFGGRVQTDKTADGYYLDRGFAVFIDAYPQCQIANLNKDTLHLGAFEPGALVVLDEGGEGKNSKAKIARVADPIRRPKRLLQALTSPVGTFRDKLRLFPLLYYIRTRSVEELFDNINNKGEEDTKTCLKQQYGFSDSFINEFFAPFFEGIFFCPLEEQSSNMFHFVFKMFNVGSATLPKGGIGSVTTKLVEDAKNTATAVDCELEFRVNSTTTKITVVTNKEKKGDESNHFLLDLKDEAKSIRAKSVIIATEESTAQKILSCSIDDFKLLYDEEEKGSSTRSVGAIYYGFESALPVSEPILIINGMRDSDSGSSSCRHPINSVCFPSAVVDGYAPEGCHLCCVSIPGDVMEQYRDKYDALDQIVRTKLSLWFPDHAQDIQNEWDCKGAYYVENAQPLQRGVPYPATFNGGRDCNTFRGQPLPEGLYICGDHVATATLNGALESGVNAGKEAVKFIQK</sequence>
<accession>A0A7S1ZN27</accession>
<keyword evidence="2 4" id="KW-0560">Oxidoreductase</keyword>
<dbReference type="AlphaFoldDB" id="A0A7S1ZN27"/>
<proteinExistence type="inferred from homology"/>
<dbReference type="InterPro" id="IPR002937">
    <property type="entry name" value="Amino_oxidase"/>
</dbReference>
<reference evidence="6" key="1">
    <citation type="submission" date="2021-01" db="EMBL/GenBank/DDBJ databases">
        <authorList>
            <person name="Corre E."/>
            <person name="Pelletier E."/>
            <person name="Niang G."/>
            <person name="Scheremetjew M."/>
            <person name="Finn R."/>
            <person name="Kale V."/>
            <person name="Holt S."/>
            <person name="Cochrane G."/>
            <person name="Meng A."/>
            <person name="Brown T."/>
            <person name="Cohen L."/>
        </authorList>
    </citation>
    <scope>NUCLEOTIDE SEQUENCE</scope>
    <source>
        <strain evidence="6">Pop2</strain>
    </source>
</reference>
<dbReference type="GO" id="GO:0016491">
    <property type="term" value="F:oxidoreductase activity"/>
    <property type="evidence" value="ECO:0007669"/>
    <property type="project" value="UniProtKB-KW"/>
</dbReference>
<evidence type="ECO:0000256" key="2">
    <source>
        <dbReference type="ARBA" id="ARBA00023002"/>
    </source>
</evidence>
<gene>
    <name evidence="6" type="ORF">DBRI1063_LOCUS18256</name>
</gene>
<dbReference type="PANTHER" id="PTHR42841">
    <property type="entry name" value="AMINE OXIDASE"/>
    <property type="match status" value="1"/>
</dbReference>
<dbReference type="EC" id="1.4.3.-" evidence="4"/>
<evidence type="ECO:0000313" key="6">
    <source>
        <dbReference type="EMBL" id="CAD9344239.1"/>
    </source>
</evidence>
<dbReference type="InterPro" id="IPR036188">
    <property type="entry name" value="FAD/NAD-bd_sf"/>
</dbReference>
<organism evidence="6">
    <name type="scientific">Ditylum brightwellii</name>
    <dbReference type="NCBI Taxonomy" id="49249"/>
    <lineage>
        <taxon>Eukaryota</taxon>
        <taxon>Sar</taxon>
        <taxon>Stramenopiles</taxon>
        <taxon>Ochrophyta</taxon>
        <taxon>Bacillariophyta</taxon>
        <taxon>Mediophyceae</taxon>
        <taxon>Lithodesmiophycidae</taxon>
        <taxon>Lithodesmiales</taxon>
        <taxon>Lithodesmiaceae</taxon>
        <taxon>Ditylum</taxon>
    </lineage>
</organism>
<dbReference type="Pfam" id="PF01593">
    <property type="entry name" value="Amino_oxidase"/>
    <property type="match status" value="1"/>
</dbReference>
<keyword evidence="4" id="KW-0274">FAD</keyword>
<evidence type="ECO:0000256" key="4">
    <source>
        <dbReference type="RuleBase" id="RU362067"/>
    </source>
</evidence>
<feature type="domain" description="Amine oxidase" evidence="5">
    <location>
        <begin position="109"/>
        <end position="586"/>
    </location>
</feature>
<dbReference type="Gene3D" id="1.10.3110.10">
    <property type="entry name" value="protoporphyrinogen ix oxidase, domain 3"/>
    <property type="match status" value="1"/>
</dbReference>
<dbReference type="Gene3D" id="3.90.660.20">
    <property type="entry name" value="Protoporphyrinogen oxidase, mitochondrial, domain 2"/>
    <property type="match status" value="1"/>
</dbReference>
<dbReference type="EMBL" id="HBGN01028262">
    <property type="protein sequence ID" value="CAD9344239.1"/>
    <property type="molecule type" value="Transcribed_RNA"/>
</dbReference>
<dbReference type="PRINTS" id="PR00757">
    <property type="entry name" value="AMINEOXDASEF"/>
</dbReference>
<dbReference type="Gene3D" id="3.50.50.60">
    <property type="entry name" value="FAD/NAD(P)-binding domain"/>
    <property type="match status" value="1"/>
</dbReference>
<comment type="cofactor">
    <cofactor evidence="1 4">
        <name>FAD</name>
        <dbReference type="ChEBI" id="CHEBI:57692"/>
    </cofactor>
</comment>
<dbReference type="InterPro" id="IPR001613">
    <property type="entry name" value="Flavin_amine_oxidase"/>
</dbReference>
<evidence type="ECO:0000256" key="1">
    <source>
        <dbReference type="ARBA" id="ARBA00001974"/>
    </source>
</evidence>